<evidence type="ECO:0000313" key="1">
    <source>
        <dbReference type="EMBL" id="GFY40312.1"/>
    </source>
</evidence>
<accession>A0A8X6WRW7</accession>
<proteinExistence type="predicted"/>
<organism evidence="1 2">
    <name type="scientific">Trichonephila inaurata madagascariensis</name>
    <dbReference type="NCBI Taxonomy" id="2747483"/>
    <lineage>
        <taxon>Eukaryota</taxon>
        <taxon>Metazoa</taxon>
        <taxon>Ecdysozoa</taxon>
        <taxon>Arthropoda</taxon>
        <taxon>Chelicerata</taxon>
        <taxon>Arachnida</taxon>
        <taxon>Araneae</taxon>
        <taxon>Araneomorphae</taxon>
        <taxon>Entelegynae</taxon>
        <taxon>Araneoidea</taxon>
        <taxon>Nephilidae</taxon>
        <taxon>Trichonephila</taxon>
        <taxon>Trichonephila inaurata</taxon>
    </lineage>
</organism>
<comment type="caution">
    <text evidence="1">The sequence shown here is derived from an EMBL/GenBank/DDBJ whole genome shotgun (WGS) entry which is preliminary data.</text>
</comment>
<dbReference type="EMBL" id="BMAV01001827">
    <property type="protein sequence ID" value="GFY40312.1"/>
    <property type="molecule type" value="Genomic_DNA"/>
</dbReference>
<keyword evidence="2" id="KW-1185">Reference proteome</keyword>
<reference evidence="1" key="1">
    <citation type="submission" date="2020-08" db="EMBL/GenBank/DDBJ databases">
        <title>Multicomponent nature underlies the extraordinary mechanical properties of spider dragline silk.</title>
        <authorList>
            <person name="Kono N."/>
            <person name="Nakamura H."/>
            <person name="Mori M."/>
            <person name="Yoshida Y."/>
            <person name="Ohtoshi R."/>
            <person name="Malay A.D."/>
            <person name="Moran D.A.P."/>
            <person name="Tomita M."/>
            <person name="Numata K."/>
            <person name="Arakawa K."/>
        </authorList>
    </citation>
    <scope>NUCLEOTIDE SEQUENCE</scope>
</reference>
<name>A0A8X6WRW7_9ARAC</name>
<dbReference type="Proteomes" id="UP000886998">
    <property type="component" value="Unassembled WGS sequence"/>
</dbReference>
<dbReference type="AlphaFoldDB" id="A0A8X6WRW7"/>
<dbReference type="OrthoDB" id="10274327at2759"/>
<protein>
    <submittedName>
        <fullName evidence="1">Uncharacterized protein</fullName>
    </submittedName>
</protein>
<evidence type="ECO:0000313" key="2">
    <source>
        <dbReference type="Proteomes" id="UP000886998"/>
    </source>
</evidence>
<sequence>MSIAACRCDKARQPRSRGQVFLRGGPLWGRRGQGISSQNEEVFWGVIGTLARNQTCLLKLNYVDIRLAVKGGRDISLGKVSL</sequence>
<gene>
    <name evidence="1" type="ORF">TNIN_395041</name>
</gene>